<dbReference type="EMBL" id="QNRT01000017">
    <property type="protein sequence ID" value="RBP46607.1"/>
    <property type="molecule type" value="Genomic_DNA"/>
</dbReference>
<reference evidence="2 3" key="1">
    <citation type="submission" date="2018-06" db="EMBL/GenBank/DDBJ databases">
        <title>Genomic Encyclopedia of Type Strains, Phase IV (KMG-IV): sequencing the most valuable type-strain genomes for metagenomic binning, comparative biology and taxonomic classification.</title>
        <authorList>
            <person name="Goeker M."/>
        </authorList>
    </citation>
    <scope>NUCLEOTIDE SEQUENCE [LARGE SCALE GENOMIC DNA]</scope>
    <source>
        <strain evidence="2 3">DSM 24032</strain>
    </source>
</reference>
<evidence type="ECO:0000313" key="2">
    <source>
        <dbReference type="EMBL" id="RBP46607.1"/>
    </source>
</evidence>
<sequence>MYELVERNDQTALALIVTIALSLVLLISMLKYSDAVYLNLFLFSLVIGAPSIVLYSSSKRGQLTFGVDAENLYYPSKDRGMQFIPLDRIENVLFSIIHIKNTNRDHWQEPEYIEREVVRVKIRETETSEALDICEPKRGGSIDLGKGEVCIYFSDRKKTLKVLNETNRLIESNRN</sequence>
<dbReference type="Proteomes" id="UP000253083">
    <property type="component" value="Unassembled WGS sequence"/>
</dbReference>
<dbReference type="RefSeq" id="WP_113956050.1">
    <property type="nucleotide sequence ID" value="NZ_QNRT01000017.1"/>
</dbReference>
<evidence type="ECO:0000313" key="3">
    <source>
        <dbReference type="Proteomes" id="UP000253083"/>
    </source>
</evidence>
<protein>
    <submittedName>
        <fullName evidence="2">Uncharacterized protein</fullName>
    </submittedName>
</protein>
<feature type="transmembrane region" description="Helical" evidence="1">
    <location>
        <begin position="36"/>
        <end position="55"/>
    </location>
</feature>
<dbReference type="AlphaFoldDB" id="A0A395JE81"/>
<keyword evidence="1" id="KW-1133">Transmembrane helix</keyword>
<dbReference type="InParanoid" id="A0A395JE81"/>
<evidence type="ECO:0000256" key="1">
    <source>
        <dbReference type="SAM" id="Phobius"/>
    </source>
</evidence>
<keyword evidence="3" id="KW-1185">Reference proteome</keyword>
<feature type="transmembrane region" description="Helical" evidence="1">
    <location>
        <begin position="12"/>
        <end position="30"/>
    </location>
</feature>
<proteinExistence type="predicted"/>
<name>A0A395JE81_9GAMM</name>
<comment type="caution">
    <text evidence="2">The sequence shown here is derived from an EMBL/GenBank/DDBJ whole genome shotgun (WGS) entry which is preliminary data.</text>
</comment>
<keyword evidence="1" id="KW-0812">Transmembrane</keyword>
<organism evidence="2 3">
    <name type="scientific">Arenicella xantha</name>
    <dbReference type="NCBI Taxonomy" id="644221"/>
    <lineage>
        <taxon>Bacteria</taxon>
        <taxon>Pseudomonadati</taxon>
        <taxon>Pseudomonadota</taxon>
        <taxon>Gammaproteobacteria</taxon>
        <taxon>Arenicellales</taxon>
        <taxon>Arenicellaceae</taxon>
        <taxon>Arenicella</taxon>
    </lineage>
</organism>
<keyword evidence="1" id="KW-0472">Membrane</keyword>
<gene>
    <name evidence="2" type="ORF">DFR28_1175</name>
</gene>
<accession>A0A395JE81</accession>